<dbReference type="EC" id="2.4.1.-" evidence="9"/>
<dbReference type="KEGG" id="trr:M419DRAFT_103899"/>
<keyword evidence="4 9" id="KW-0732">Signal</keyword>
<keyword evidence="8 9" id="KW-0449">Lipoprotein</keyword>
<dbReference type="EMBL" id="KI911166">
    <property type="protein sequence ID" value="ETR97889.1"/>
    <property type="molecule type" value="Genomic_DNA"/>
</dbReference>
<evidence type="ECO:0000256" key="2">
    <source>
        <dbReference type="ARBA" id="ARBA00007528"/>
    </source>
</evidence>
<evidence type="ECO:0000256" key="3">
    <source>
        <dbReference type="ARBA" id="ARBA00022622"/>
    </source>
</evidence>
<feature type="region of interest" description="Disordered" evidence="10">
    <location>
        <begin position="475"/>
        <end position="496"/>
    </location>
</feature>
<dbReference type="Gene3D" id="1.20.58.1040">
    <property type="match status" value="1"/>
</dbReference>
<evidence type="ECO:0000256" key="9">
    <source>
        <dbReference type="RuleBase" id="RU361209"/>
    </source>
</evidence>
<keyword evidence="3 9" id="KW-0336">GPI-anchor</keyword>
<dbReference type="Pfam" id="PF03198">
    <property type="entry name" value="Glyco_hydro_72"/>
    <property type="match status" value="1"/>
</dbReference>
<accession>A0A024RXP9</accession>
<dbReference type="GO" id="GO:0005886">
    <property type="term" value="C:plasma membrane"/>
    <property type="evidence" value="ECO:0007669"/>
    <property type="project" value="UniProtKB-SubCell"/>
</dbReference>
<feature type="domain" description="X8" evidence="11">
    <location>
        <begin position="379"/>
        <end position="469"/>
    </location>
</feature>
<comment type="function">
    <text evidence="9">Splits internally a 1,3-beta-glucan molecule and transfers the newly generated reducing end (the donor) to the non-reducing end of another 1,3-beta-glucan molecule (the acceptor) forming a 1,3-beta linkage, resulting in the elongation of 1,3-beta-glucan chains in the cell wall.</text>
</comment>
<dbReference type="GO" id="GO:0071970">
    <property type="term" value="P:fungal-type cell wall (1-&gt;3)-beta-D-glucan biosynthetic process"/>
    <property type="evidence" value="ECO:0007669"/>
    <property type="project" value="TreeGrafter"/>
</dbReference>
<dbReference type="InterPro" id="IPR012946">
    <property type="entry name" value="X8"/>
</dbReference>
<feature type="chain" id="PRO_5005101857" description="1,3-beta-glucanosyltransferase" evidence="9">
    <location>
        <begin position="20"/>
        <end position="525"/>
    </location>
</feature>
<protein>
    <recommendedName>
        <fullName evidence="9">1,3-beta-glucanosyltransferase</fullName>
        <ecNumber evidence="9">2.4.1.-</ecNumber>
    </recommendedName>
</protein>
<dbReference type="GO" id="GO:0031505">
    <property type="term" value="P:fungal-type cell wall organization"/>
    <property type="evidence" value="ECO:0007669"/>
    <property type="project" value="TreeGrafter"/>
</dbReference>
<dbReference type="Pfam" id="PF07983">
    <property type="entry name" value="X8"/>
    <property type="match status" value="1"/>
</dbReference>
<evidence type="ECO:0000256" key="8">
    <source>
        <dbReference type="ARBA" id="ARBA00023288"/>
    </source>
</evidence>
<keyword evidence="5 9" id="KW-0472">Membrane</keyword>
<evidence type="ECO:0000256" key="7">
    <source>
        <dbReference type="ARBA" id="ARBA00023180"/>
    </source>
</evidence>
<dbReference type="FunFam" id="3.20.20.80:FF:000038">
    <property type="entry name" value="1,3-beta-glucanosyltransferase"/>
    <property type="match status" value="1"/>
</dbReference>
<keyword evidence="7" id="KW-0325">Glycoprotein</keyword>
<dbReference type="SUPFAM" id="SSF51445">
    <property type="entry name" value="(Trans)glycosidases"/>
    <property type="match status" value="1"/>
</dbReference>
<dbReference type="GO" id="GO:0042124">
    <property type="term" value="F:1,3-beta-glucanosyltransferase activity"/>
    <property type="evidence" value="ECO:0007669"/>
    <property type="project" value="TreeGrafter"/>
</dbReference>
<dbReference type="PANTHER" id="PTHR31468">
    <property type="entry name" value="1,3-BETA-GLUCANOSYLTRANSFERASE GAS1"/>
    <property type="match status" value="1"/>
</dbReference>
<dbReference type="AlphaFoldDB" id="A0A024RXP9"/>
<feature type="signal peptide" evidence="9">
    <location>
        <begin position="1"/>
        <end position="19"/>
    </location>
</feature>
<evidence type="ECO:0000256" key="10">
    <source>
        <dbReference type="SAM" id="MobiDB-lite"/>
    </source>
</evidence>
<dbReference type="GO" id="GO:0098552">
    <property type="term" value="C:side of membrane"/>
    <property type="evidence" value="ECO:0007669"/>
    <property type="project" value="UniProtKB-KW"/>
</dbReference>
<dbReference type="Gene3D" id="3.20.20.80">
    <property type="entry name" value="Glycosidases"/>
    <property type="match status" value="1"/>
</dbReference>
<organism evidence="12 13">
    <name type="scientific">Hypocrea jecorina (strain ATCC 56765 / BCRC 32924 / NRRL 11460 / Rut C-30)</name>
    <name type="common">Trichoderma reesei</name>
    <dbReference type="NCBI Taxonomy" id="1344414"/>
    <lineage>
        <taxon>Eukaryota</taxon>
        <taxon>Fungi</taxon>
        <taxon>Dikarya</taxon>
        <taxon>Ascomycota</taxon>
        <taxon>Pezizomycotina</taxon>
        <taxon>Sordariomycetes</taxon>
        <taxon>Hypocreomycetidae</taxon>
        <taxon>Hypocreales</taxon>
        <taxon>Hypocreaceae</taxon>
        <taxon>Trichoderma</taxon>
    </lineage>
</organism>
<evidence type="ECO:0000313" key="12">
    <source>
        <dbReference type="EMBL" id="ETR97889.1"/>
    </source>
</evidence>
<dbReference type="HOGENOM" id="CLU_021855_2_1_1"/>
<sequence length="525" mass="56497">MIIDKIPLALLFGARIALGADLQPIQIKGSKFFYENGTQFFLKGIAYQQDSSANGQTATDTKFTDPLANEANCKRDIPLLAELGTNVIRTYAIDPTADHSACMGMLNDAGIYVISDLGNPGQSINRENPQWNVDLFTHFQQVVDSFANYTNVIGFFAGNEVTNNATTTSASAYVKAAVRDVKKYIKDKKYRAMGVGYAADDDADIRDQIAAYFNCGPTEESVDFFGYNVYEWCGEKTFESSGYNRILSFFQDYSVPVFFAEYGCNQPDGAAGRIFQETGALYVHNMTEVLSGGIVYEYFEEENDYGLVKVSGDTATKLKDFSALQQQIEAVNPQGVEMSSYSPSNKAASCPAVNSTWESSDKLPPTPDSDACSCMVKASECVVSSSTDPSDYGSIFDYVCGSDQSLCNGINGNTSTGDYGAFSMCSDSDKLTYVLNQYYQKQNKDSTACDFNSSAKTQTASGTLNKCSALAASSSNNSTGSGGASDSGNGDDDSKGALRARIPSSWQLGGIMFVTLLVSAGVMGL</sequence>
<gene>
    <name evidence="12" type="ORF">M419DRAFT_103899</name>
</gene>
<keyword evidence="6" id="KW-1015">Disulfide bond</keyword>
<evidence type="ECO:0000259" key="11">
    <source>
        <dbReference type="SMART" id="SM00768"/>
    </source>
</evidence>
<dbReference type="OrthoDB" id="421038at2759"/>
<dbReference type="PANTHER" id="PTHR31468:SF2">
    <property type="entry name" value="1,3-BETA-GLUCANOSYLTRANSFERASE GAS1"/>
    <property type="match status" value="1"/>
</dbReference>
<comment type="similarity">
    <text evidence="2 9">Belongs to the glycosyl hydrolase 72 family.</text>
</comment>
<comment type="subcellular location">
    <subcellularLocation>
        <location evidence="1 9">Cell membrane</location>
        <topology evidence="1 9">Lipid-anchor</topology>
        <topology evidence="1 9">GPI-anchor</topology>
    </subcellularLocation>
</comment>
<name>A0A024RXP9_HYPJR</name>
<dbReference type="InterPro" id="IPR004886">
    <property type="entry name" value="Glucanosyltransferase"/>
</dbReference>
<dbReference type="SMART" id="SM00768">
    <property type="entry name" value="X8"/>
    <property type="match status" value="1"/>
</dbReference>
<proteinExistence type="inferred from homology"/>
<dbReference type="InterPro" id="IPR017853">
    <property type="entry name" value="GH"/>
</dbReference>
<evidence type="ECO:0000256" key="5">
    <source>
        <dbReference type="ARBA" id="ARBA00023136"/>
    </source>
</evidence>
<evidence type="ECO:0000256" key="1">
    <source>
        <dbReference type="ARBA" id="ARBA00004609"/>
    </source>
</evidence>
<keyword evidence="9 12" id="KW-0808">Transferase</keyword>
<evidence type="ECO:0000313" key="13">
    <source>
        <dbReference type="Proteomes" id="UP000024376"/>
    </source>
</evidence>
<evidence type="ECO:0000256" key="4">
    <source>
        <dbReference type="ARBA" id="ARBA00022729"/>
    </source>
</evidence>
<reference evidence="13" key="1">
    <citation type="journal article" date="2013" name="Ind. Biotechnol.">
        <title>Comparative genomics analysis of Trichoderma reesei strains.</title>
        <authorList>
            <person name="Koike H."/>
            <person name="Aerts A."/>
            <person name="LaButti K."/>
            <person name="Grigoriev I.V."/>
            <person name="Baker S.E."/>
        </authorList>
    </citation>
    <scope>NUCLEOTIDE SEQUENCE [LARGE SCALE GENOMIC DNA]</scope>
    <source>
        <strain evidence="13">ATCC 56765 / BCRC 32924 / NRRL 11460 / Rut C-30</strain>
    </source>
</reference>
<evidence type="ECO:0000256" key="6">
    <source>
        <dbReference type="ARBA" id="ARBA00023157"/>
    </source>
</evidence>
<dbReference type="Proteomes" id="UP000024376">
    <property type="component" value="Unassembled WGS sequence"/>
</dbReference>